<gene>
    <name evidence="2" type="ORF">ENX07_06850</name>
</gene>
<comment type="caution">
    <text evidence="2">The sequence shown here is derived from an EMBL/GenBank/DDBJ whole genome shotgun (WGS) entry which is preliminary data.</text>
</comment>
<dbReference type="InterPro" id="IPR025965">
    <property type="entry name" value="FlgD/Vpr_Ig-like"/>
</dbReference>
<dbReference type="Gene3D" id="2.120.10.80">
    <property type="entry name" value="Kelch-type beta propeller"/>
    <property type="match status" value="1"/>
</dbReference>
<feature type="domain" description="FlgD/Vpr Ig-like" evidence="1">
    <location>
        <begin position="336"/>
        <end position="398"/>
    </location>
</feature>
<organism evidence="2">
    <name type="scientific">candidate division WOR-3 bacterium</name>
    <dbReference type="NCBI Taxonomy" id="2052148"/>
    <lineage>
        <taxon>Bacteria</taxon>
        <taxon>Bacteria division WOR-3</taxon>
    </lineage>
</organism>
<accession>A0A7C3UQ79</accession>
<dbReference type="InterPro" id="IPR026444">
    <property type="entry name" value="Secre_tail"/>
</dbReference>
<reference evidence="2" key="1">
    <citation type="journal article" date="2020" name="mSystems">
        <title>Genome- and Community-Level Interaction Insights into Carbon Utilization and Element Cycling Functions of Hydrothermarchaeota in Hydrothermal Sediment.</title>
        <authorList>
            <person name="Zhou Z."/>
            <person name="Liu Y."/>
            <person name="Xu W."/>
            <person name="Pan J."/>
            <person name="Luo Z.H."/>
            <person name="Li M."/>
        </authorList>
    </citation>
    <scope>NUCLEOTIDE SEQUENCE [LARGE SCALE GENOMIC DNA]</scope>
    <source>
        <strain evidence="2">SpSt-906</strain>
    </source>
</reference>
<sequence length="410" mass="45561">MAEIPYPVSWGGALVYGDNDSLYAFCGGNKPYFYCYDIGLNRWTSAPNAPAPVYYGGALTSNWYVGADGMMKSATNIWALRGGNTQDFWCFDLRERTWKVFPPIPEPVSFGGALAYGSDEINTYWVYAIVGGGRRSFYKFGPVAPPGGWPLGVEPRALPKWYSLPILPYNAMDGASLAVEDATISGISDTVYCNPTEKNHSLYSVSTGRWNPGPILRDTIGRGSAMTSTRNAHYDHRLYFLQGNMTDKCYWRALGRDWTRQDFSSLPFPVWEGGAITIGPNPVETYRIFALVGGNRRHFVDHERPRGDLEGGGEASDINPVSLEFRISPNPLTYGTKVSFSLPKDEEINLNIYDAGGRKIKTLFSGKLPSGNHSLSWDRMDEEGKKASPGIYFLRLNTEESTVLRKVVVK</sequence>
<dbReference type="SUPFAM" id="SSF117281">
    <property type="entry name" value="Kelch motif"/>
    <property type="match status" value="1"/>
</dbReference>
<proteinExistence type="predicted"/>
<dbReference type="AlphaFoldDB" id="A0A7C3UQ79"/>
<evidence type="ECO:0000259" key="1">
    <source>
        <dbReference type="Pfam" id="PF13860"/>
    </source>
</evidence>
<dbReference type="InterPro" id="IPR015915">
    <property type="entry name" value="Kelch-typ_b-propeller"/>
</dbReference>
<dbReference type="Gene3D" id="2.60.40.4070">
    <property type="match status" value="1"/>
</dbReference>
<evidence type="ECO:0000313" key="2">
    <source>
        <dbReference type="EMBL" id="HGE99765.1"/>
    </source>
</evidence>
<dbReference type="EMBL" id="DTMQ01000042">
    <property type="protein sequence ID" value="HGE99765.1"/>
    <property type="molecule type" value="Genomic_DNA"/>
</dbReference>
<name>A0A7C3UQ79_UNCW3</name>
<dbReference type="Pfam" id="PF13860">
    <property type="entry name" value="FlgD_ig"/>
    <property type="match status" value="1"/>
</dbReference>
<protein>
    <submittedName>
        <fullName evidence="2">T9SS type A sorting domain-containing protein</fullName>
    </submittedName>
</protein>
<dbReference type="NCBIfam" id="TIGR04183">
    <property type="entry name" value="Por_Secre_tail"/>
    <property type="match status" value="1"/>
</dbReference>